<keyword evidence="2" id="KW-1185">Reference proteome</keyword>
<protein>
    <submittedName>
        <fullName evidence="1">Uncharacterized protein</fullName>
    </submittedName>
</protein>
<evidence type="ECO:0000313" key="1">
    <source>
        <dbReference type="EMBL" id="MQL68264.1"/>
    </source>
</evidence>
<proteinExistence type="predicted"/>
<name>A0A843TF81_COLES</name>
<accession>A0A843TF81</accession>
<dbReference type="Proteomes" id="UP000652761">
    <property type="component" value="Unassembled WGS sequence"/>
</dbReference>
<dbReference type="AlphaFoldDB" id="A0A843TF81"/>
<organism evidence="1 2">
    <name type="scientific">Colocasia esculenta</name>
    <name type="common">Wild taro</name>
    <name type="synonym">Arum esculentum</name>
    <dbReference type="NCBI Taxonomy" id="4460"/>
    <lineage>
        <taxon>Eukaryota</taxon>
        <taxon>Viridiplantae</taxon>
        <taxon>Streptophyta</taxon>
        <taxon>Embryophyta</taxon>
        <taxon>Tracheophyta</taxon>
        <taxon>Spermatophyta</taxon>
        <taxon>Magnoliopsida</taxon>
        <taxon>Liliopsida</taxon>
        <taxon>Araceae</taxon>
        <taxon>Aroideae</taxon>
        <taxon>Colocasieae</taxon>
        <taxon>Colocasia</taxon>
    </lineage>
</organism>
<comment type="caution">
    <text evidence="1">The sequence shown here is derived from an EMBL/GenBank/DDBJ whole genome shotgun (WGS) entry which is preliminary data.</text>
</comment>
<sequence length="278" mass="31425">MMDTRAKQDTDTSPLLGIFVLGRPNRAQKALLGQEGVFVEDFGRFEVLVPFSACSRGEDVVRSGGNAEVSPFFAFYAKKWIPRFGSLSVKATDLTVAFRTRQPDPSCSSSERTVSRRRVLKATVDPIVLRISMAMEWWRLKMQTVFAGRTEDTITWPEFLMPEIVRILGSTAMVEELSSSSTSHSSSQQSEAEVTDLTVAFRMRQPDPSRSSLERAISRRRILKATVDPVVLRIPMAMYDAYRGYLFSWELQVRESKRLLALLLVRSHTIAELGLDHQ</sequence>
<dbReference type="EMBL" id="NMUH01000010">
    <property type="protein sequence ID" value="MQL68264.1"/>
    <property type="molecule type" value="Genomic_DNA"/>
</dbReference>
<gene>
    <name evidence="1" type="ORF">Taro_000531</name>
</gene>
<reference evidence="1" key="1">
    <citation type="submission" date="2017-07" db="EMBL/GenBank/DDBJ databases">
        <title>Taro Niue Genome Assembly and Annotation.</title>
        <authorList>
            <person name="Atibalentja N."/>
            <person name="Keating K."/>
            <person name="Fields C.J."/>
        </authorList>
    </citation>
    <scope>NUCLEOTIDE SEQUENCE</scope>
    <source>
        <strain evidence="1">Niue_2</strain>
        <tissue evidence="1">Leaf</tissue>
    </source>
</reference>
<evidence type="ECO:0000313" key="2">
    <source>
        <dbReference type="Proteomes" id="UP000652761"/>
    </source>
</evidence>